<dbReference type="EMBL" id="JAWDET010000006">
    <property type="protein sequence ID" value="MDU0241713.1"/>
    <property type="molecule type" value="Genomic_DNA"/>
</dbReference>
<evidence type="ECO:0000313" key="2">
    <source>
        <dbReference type="EMBL" id="MDU0241713.1"/>
    </source>
</evidence>
<evidence type="ECO:0000256" key="1">
    <source>
        <dbReference type="SAM" id="Coils"/>
    </source>
</evidence>
<accession>A0AAE4L9L2</accession>
<organism evidence="2 3">
    <name type="scientific">Phocaeicola vulgatus</name>
    <name type="common">Bacteroides vulgatus</name>
    <dbReference type="NCBI Taxonomy" id="821"/>
    <lineage>
        <taxon>Bacteria</taxon>
        <taxon>Pseudomonadati</taxon>
        <taxon>Bacteroidota</taxon>
        <taxon>Bacteroidia</taxon>
        <taxon>Bacteroidales</taxon>
        <taxon>Bacteroidaceae</taxon>
        <taxon>Phocaeicola</taxon>
    </lineage>
</organism>
<sequence>MKLKESKGIKNKKHLLPFKVILMLLLYFVSSNTIKAQLVPDVATIEAYIRDHKKQRAILYARSVLEESNKLLHKTSAATNRNYKDINVELDKYERAFDVLDLVLSSVQTGFGVYKTCDVVKDKLGKYEKLIKEYKDKVLLRGKIESADTLLLTVNARAIKNIQTEVKNIWQDFVIIGGYASGQVNCTTATLTFIVESIANSLQKIQDIVNNAYFRTWQFIQVRTCYWKSALYRSKTIKQIATDAIEKWMENGNIIGY</sequence>
<dbReference type="AlphaFoldDB" id="A0AAE4L9L2"/>
<feature type="coiled-coil region" evidence="1">
    <location>
        <begin position="76"/>
        <end position="137"/>
    </location>
</feature>
<reference evidence="2" key="1">
    <citation type="submission" date="2023-10" db="EMBL/GenBank/DDBJ databases">
        <title>Genome of Potential pathogenic bacteria in Crohn's disease.</title>
        <authorList>
            <person name="Rodriguez-Palacios A."/>
        </authorList>
    </citation>
    <scope>NUCLEOTIDE SEQUENCE</scope>
    <source>
        <strain evidence="2">CavFT-hAR11</strain>
    </source>
</reference>
<evidence type="ECO:0000313" key="3">
    <source>
        <dbReference type="Proteomes" id="UP001181239"/>
    </source>
</evidence>
<dbReference type="RefSeq" id="WP_147327210.1">
    <property type="nucleotide sequence ID" value="NZ_CAXUDV010000049.1"/>
</dbReference>
<name>A0AAE4L9L2_PHOVU</name>
<dbReference type="Proteomes" id="UP001181239">
    <property type="component" value="Unassembled WGS sequence"/>
</dbReference>
<keyword evidence="1" id="KW-0175">Coiled coil</keyword>
<proteinExistence type="predicted"/>
<gene>
    <name evidence="2" type="ORF">RVH43_14035</name>
</gene>
<comment type="caution">
    <text evidence="2">The sequence shown here is derived from an EMBL/GenBank/DDBJ whole genome shotgun (WGS) entry which is preliminary data.</text>
</comment>
<protein>
    <submittedName>
        <fullName evidence="2">Uncharacterized protein</fullName>
    </submittedName>
</protein>